<gene>
    <name evidence="2" type="ORF">BCR39DRAFT_588112</name>
</gene>
<evidence type="ECO:0000313" key="2">
    <source>
        <dbReference type="EMBL" id="ORY30033.1"/>
    </source>
</evidence>
<dbReference type="InParanoid" id="A0A1Y2B5E9"/>
<feature type="region of interest" description="Disordered" evidence="1">
    <location>
        <begin position="1"/>
        <end position="33"/>
    </location>
</feature>
<comment type="caution">
    <text evidence="2">The sequence shown here is derived from an EMBL/GenBank/DDBJ whole genome shotgun (WGS) entry which is preliminary data.</text>
</comment>
<feature type="compositionally biased region" description="Polar residues" evidence="1">
    <location>
        <begin position="308"/>
        <end position="329"/>
    </location>
</feature>
<feature type="compositionally biased region" description="Polar residues" evidence="1">
    <location>
        <begin position="354"/>
        <end position="367"/>
    </location>
</feature>
<dbReference type="EMBL" id="MCFC01000022">
    <property type="protein sequence ID" value="ORY30033.1"/>
    <property type="molecule type" value="Genomic_DNA"/>
</dbReference>
<proteinExistence type="predicted"/>
<sequence>MSNATLTMMPRPTTSSKPSTAPETDSFPNPTSKAYTRRVIWSRGFSEFAQTLTVSETVEVKSMDQSPGKSTQMPTTVMGQSQAPAKVPEATTSKVSETAAARESDQAPKRPTMKGYRTKGWYAWSFSNASSNDRWVSTHAECGKVLRGVEPSDRLRACLSTFNIFLEREHDFRERRTKLSQETMKSAVYTIPEFDRMIDFHPERLDGWWAIAQWADGELRNFNNHVNGHSILQTPGSSAGPSGPHIVSSSTSQVSHPQFLTVASHTSGQHRSSRSDPTFTPLPSSSQPRTGSRRHSSSSGIPLDSASYARTSPKRTTGSSEAMESSPTYYSPAGQPMTPGGSVEASSPDVEQGMGNTIRTGRDSPTTGAPHESLYYVRPPD</sequence>
<accession>A0A1Y2B5E9</accession>
<name>A0A1Y2B5E9_9TREE</name>
<evidence type="ECO:0000256" key="1">
    <source>
        <dbReference type="SAM" id="MobiDB-lite"/>
    </source>
</evidence>
<dbReference type="AlphaFoldDB" id="A0A1Y2B5E9"/>
<keyword evidence="3" id="KW-1185">Reference proteome</keyword>
<organism evidence="2 3">
    <name type="scientific">Naematelia encephala</name>
    <dbReference type="NCBI Taxonomy" id="71784"/>
    <lineage>
        <taxon>Eukaryota</taxon>
        <taxon>Fungi</taxon>
        <taxon>Dikarya</taxon>
        <taxon>Basidiomycota</taxon>
        <taxon>Agaricomycotina</taxon>
        <taxon>Tremellomycetes</taxon>
        <taxon>Tremellales</taxon>
        <taxon>Naemateliaceae</taxon>
        <taxon>Naematelia</taxon>
    </lineage>
</organism>
<feature type="compositionally biased region" description="Polar residues" evidence="1">
    <location>
        <begin position="247"/>
        <end position="290"/>
    </location>
</feature>
<feature type="compositionally biased region" description="Polar residues" evidence="1">
    <location>
        <begin position="63"/>
        <end position="83"/>
    </location>
</feature>
<protein>
    <submittedName>
        <fullName evidence="2">Uncharacterized protein</fullName>
    </submittedName>
</protein>
<feature type="region of interest" description="Disordered" evidence="1">
    <location>
        <begin position="232"/>
        <end position="381"/>
    </location>
</feature>
<feature type="region of interest" description="Disordered" evidence="1">
    <location>
        <begin position="60"/>
        <end position="112"/>
    </location>
</feature>
<evidence type="ECO:0000313" key="3">
    <source>
        <dbReference type="Proteomes" id="UP000193986"/>
    </source>
</evidence>
<reference evidence="2 3" key="1">
    <citation type="submission" date="2016-07" db="EMBL/GenBank/DDBJ databases">
        <title>Pervasive Adenine N6-methylation of Active Genes in Fungi.</title>
        <authorList>
            <consortium name="DOE Joint Genome Institute"/>
            <person name="Mondo S.J."/>
            <person name="Dannebaum R.O."/>
            <person name="Kuo R.C."/>
            <person name="Labutti K."/>
            <person name="Haridas S."/>
            <person name="Kuo A."/>
            <person name="Salamov A."/>
            <person name="Ahrendt S.R."/>
            <person name="Lipzen A."/>
            <person name="Sullivan W."/>
            <person name="Andreopoulos W.B."/>
            <person name="Clum A."/>
            <person name="Lindquist E."/>
            <person name="Daum C."/>
            <person name="Ramamoorthy G.K."/>
            <person name="Gryganskyi A."/>
            <person name="Culley D."/>
            <person name="Magnuson J.K."/>
            <person name="James T.Y."/>
            <person name="O'Malley M.A."/>
            <person name="Stajich J.E."/>
            <person name="Spatafora J.W."/>
            <person name="Visel A."/>
            <person name="Grigoriev I.V."/>
        </authorList>
    </citation>
    <scope>NUCLEOTIDE SEQUENCE [LARGE SCALE GENOMIC DNA]</scope>
    <source>
        <strain evidence="2 3">68-887.2</strain>
    </source>
</reference>
<dbReference type="Proteomes" id="UP000193986">
    <property type="component" value="Unassembled WGS sequence"/>
</dbReference>